<feature type="compositionally biased region" description="Basic residues" evidence="9">
    <location>
        <begin position="61"/>
        <end position="71"/>
    </location>
</feature>
<sequence length="677" mass="76467">MASMCKRFHVKAKSAWKKVEIPLTDGFDDLIELQELSDYELSGDNDDRQPGLQVQLPEQKVKKKKKKKKKVQKAEETATYVNDAVQEEESTDQEEAGDGPQTQTKSLKNKKTGDESQRQKKSPKSKKHLNGDKLSSQEIQLDTMQSWKGLGVSPVLLQALEEEGFNDPTPVQALALPDAIFHKMDIIAAAETGSGKTLGFGLPVLENILSCGVDAERLREEGPCALILEPTRELAMQVHKHLKAAARHTNIQVVTVVGGMAAQKQHRLLKRCPHIIVATPGRLWELIQEGDGHLNKLHNINQLVVDEADRMIEKGHFEELSKVFSMLSEKSAGLGKRQHFIFSATLTMDHAAPQRPMKKKRKKNAKDAKQKMDALVSQLDIQDKPKIIDLTRKEVMVDTLTETRIDCQRTEKDLYLYYVLRKYGGRTLVFCNSKDCIRRLVSVFSLLGCSPLPLHSDMHQRQRLKNLDKFAEKSTSLLLASDVAARGLDIKGIDHVVHYQVPFTVENYVHRSGRTARASREGLSVILVCPDEIKMYRNILKLKQGQDFAPFPVDPEVLKVVKGHVDMATSIDLLQHRLKKTEVHKNWMQKAAEEMDIELDEDLLGLEEDNGEQSQLHQDKVRLKQDKQQLTALLKQPLLPSTFSGRYPTQTGQLVMPKKFIQGSAVRDCLKRKRPGK</sequence>
<dbReference type="PANTHER" id="PTHR24031">
    <property type="entry name" value="RNA HELICASE"/>
    <property type="match status" value="1"/>
</dbReference>
<dbReference type="SMART" id="SM00487">
    <property type="entry name" value="DEXDc"/>
    <property type="match status" value="1"/>
</dbReference>
<keyword evidence="1 7" id="KW-0547">Nucleotide-binding</keyword>
<evidence type="ECO:0000256" key="2">
    <source>
        <dbReference type="ARBA" id="ARBA00022801"/>
    </source>
</evidence>
<evidence type="ECO:0000259" key="10">
    <source>
        <dbReference type="PROSITE" id="PS51192"/>
    </source>
</evidence>
<comment type="function">
    <text evidence="8">RNA helicase.</text>
</comment>
<comment type="catalytic activity">
    <reaction evidence="8">
        <text>ATP + H2O = ADP + phosphate + H(+)</text>
        <dbReference type="Rhea" id="RHEA:13065"/>
        <dbReference type="ChEBI" id="CHEBI:15377"/>
        <dbReference type="ChEBI" id="CHEBI:15378"/>
        <dbReference type="ChEBI" id="CHEBI:30616"/>
        <dbReference type="ChEBI" id="CHEBI:43474"/>
        <dbReference type="ChEBI" id="CHEBI:456216"/>
        <dbReference type="EC" id="3.6.4.13"/>
    </reaction>
</comment>
<comment type="caution">
    <text evidence="13">The sequence shown here is derived from an EMBL/GenBank/DDBJ whole genome shotgun (WGS) entry which is preliminary data.</text>
</comment>
<dbReference type="GO" id="GO:0003723">
    <property type="term" value="F:RNA binding"/>
    <property type="evidence" value="ECO:0007669"/>
    <property type="project" value="UniProtKB-UniRule"/>
</dbReference>
<comment type="domain">
    <text evidence="8">The Q motif is unique to and characteristic of the DEAD box family of RNA helicases and controls ATP binding and hydrolysis.</text>
</comment>
<dbReference type="Pfam" id="PF00271">
    <property type="entry name" value="Helicase_C"/>
    <property type="match status" value="1"/>
</dbReference>
<name>A0AAN9B8T2_9CAEN</name>
<feature type="domain" description="Helicase C-terminal" evidence="11">
    <location>
        <begin position="410"/>
        <end position="559"/>
    </location>
</feature>
<dbReference type="EMBL" id="JBAMIC010000011">
    <property type="protein sequence ID" value="KAK7100947.1"/>
    <property type="molecule type" value="Genomic_DNA"/>
</dbReference>
<evidence type="ECO:0000256" key="1">
    <source>
        <dbReference type="ARBA" id="ARBA00022741"/>
    </source>
</evidence>
<organism evidence="13 14">
    <name type="scientific">Littorina saxatilis</name>
    <dbReference type="NCBI Taxonomy" id="31220"/>
    <lineage>
        <taxon>Eukaryota</taxon>
        <taxon>Metazoa</taxon>
        <taxon>Spiralia</taxon>
        <taxon>Lophotrochozoa</taxon>
        <taxon>Mollusca</taxon>
        <taxon>Gastropoda</taxon>
        <taxon>Caenogastropoda</taxon>
        <taxon>Littorinimorpha</taxon>
        <taxon>Littorinoidea</taxon>
        <taxon>Littorinidae</taxon>
        <taxon>Littorina</taxon>
    </lineage>
</organism>
<keyword evidence="14" id="KW-1185">Reference proteome</keyword>
<dbReference type="Gene3D" id="3.40.50.300">
    <property type="entry name" value="P-loop containing nucleotide triphosphate hydrolases"/>
    <property type="match status" value="2"/>
</dbReference>
<feature type="compositionally biased region" description="Acidic residues" evidence="9">
    <location>
        <begin position="85"/>
        <end position="97"/>
    </location>
</feature>
<reference evidence="13 14" key="1">
    <citation type="submission" date="2024-02" db="EMBL/GenBank/DDBJ databases">
        <title>Chromosome-scale genome assembly of the rough periwinkle Littorina saxatilis.</title>
        <authorList>
            <person name="De Jode A."/>
            <person name="Faria R."/>
            <person name="Formenti G."/>
            <person name="Sims Y."/>
            <person name="Smith T.P."/>
            <person name="Tracey A."/>
            <person name="Wood J.M.D."/>
            <person name="Zagrodzka Z.B."/>
            <person name="Johannesson K."/>
            <person name="Butlin R.K."/>
            <person name="Leder E.H."/>
        </authorList>
    </citation>
    <scope>NUCLEOTIDE SEQUENCE [LARGE SCALE GENOMIC DNA]</scope>
    <source>
        <strain evidence="13">Snail1</strain>
        <tissue evidence="13">Muscle</tissue>
    </source>
</reference>
<dbReference type="InterPro" id="IPR027417">
    <property type="entry name" value="P-loop_NTPase"/>
</dbReference>
<evidence type="ECO:0000256" key="5">
    <source>
        <dbReference type="ARBA" id="ARBA00022884"/>
    </source>
</evidence>
<feature type="region of interest" description="Disordered" evidence="9">
    <location>
        <begin position="41"/>
        <end position="137"/>
    </location>
</feature>
<proteinExistence type="inferred from homology"/>
<protein>
    <recommendedName>
        <fullName evidence="8">ATP-dependent RNA helicase</fullName>
        <ecNumber evidence="8">3.6.4.13</ecNumber>
    </recommendedName>
</protein>
<dbReference type="InterPro" id="IPR000629">
    <property type="entry name" value="RNA-helicase_DEAD-box_CS"/>
</dbReference>
<dbReference type="CDD" id="cd18787">
    <property type="entry name" value="SF2_C_DEAD"/>
    <property type="match status" value="1"/>
</dbReference>
<feature type="domain" description="DEAD-box RNA helicase Q" evidence="12">
    <location>
        <begin position="145"/>
        <end position="173"/>
    </location>
</feature>
<evidence type="ECO:0000256" key="6">
    <source>
        <dbReference type="PROSITE-ProRule" id="PRU00552"/>
    </source>
</evidence>
<feature type="short sequence motif" description="Q motif" evidence="6">
    <location>
        <begin position="145"/>
        <end position="173"/>
    </location>
</feature>
<dbReference type="InterPro" id="IPR014001">
    <property type="entry name" value="Helicase_ATP-bd"/>
</dbReference>
<comment type="similarity">
    <text evidence="7">Belongs to the DEAD box helicase family.</text>
</comment>
<evidence type="ECO:0000256" key="9">
    <source>
        <dbReference type="SAM" id="MobiDB-lite"/>
    </source>
</evidence>
<dbReference type="Proteomes" id="UP001374579">
    <property type="component" value="Unassembled WGS sequence"/>
</dbReference>
<evidence type="ECO:0000256" key="7">
    <source>
        <dbReference type="RuleBase" id="RU000492"/>
    </source>
</evidence>
<feature type="domain" description="Helicase ATP-binding" evidence="10">
    <location>
        <begin position="177"/>
        <end position="364"/>
    </location>
</feature>
<dbReference type="SUPFAM" id="SSF52540">
    <property type="entry name" value="P-loop containing nucleoside triphosphate hydrolases"/>
    <property type="match status" value="1"/>
</dbReference>
<dbReference type="InterPro" id="IPR014014">
    <property type="entry name" value="RNA_helicase_DEAD_Q_motif"/>
</dbReference>
<dbReference type="GO" id="GO:0016787">
    <property type="term" value="F:hydrolase activity"/>
    <property type="evidence" value="ECO:0007669"/>
    <property type="project" value="UniProtKB-KW"/>
</dbReference>
<dbReference type="PROSITE" id="PS51192">
    <property type="entry name" value="HELICASE_ATP_BIND_1"/>
    <property type="match status" value="1"/>
</dbReference>
<dbReference type="PROSITE" id="PS51194">
    <property type="entry name" value="HELICASE_CTER"/>
    <property type="match status" value="1"/>
</dbReference>
<evidence type="ECO:0000313" key="14">
    <source>
        <dbReference type="Proteomes" id="UP001374579"/>
    </source>
</evidence>
<dbReference type="AlphaFoldDB" id="A0AAN9B8T2"/>
<keyword evidence="4 7" id="KW-0067">ATP-binding</keyword>
<dbReference type="Pfam" id="PF00270">
    <property type="entry name" value="DEAD"/>
    <property type="match status" value="1"/>
</dbReference>
<keyword evidence="5 8" id="KW-0694">RNA-binding</keyword>
<dbReference type="PROSITE" id="PS51195">
    <property type="entry name" value="Q_MOTIF"/>
    <property type="match status" value="1"/>
</dbReference>
<dbReference type="EC" id="3.6.4.13" evidence="8"/>
<evidence type="ECO:0000256" key="3">
    <source>
        <dbReference type="ARBA" id="ARBA00022806"/>
    </source>
</evidence>
<accession>A0AAN9B8T2</accession>
<evidence type="ECO:0000259" key="12">
    <source>
        <dbReference type="PROSITE" id="PS51195"/>
    </source>
</evidence>
<dbReference type="InterPro" id="IPR001650">
    <property type="entry name" value="Helicase_C-like"/>
</dbReference>
<keyword evidence="3 7" id="KW-0347">Helicase</keyword>
<dbReference type="GO" id="GO:0003724">
    <property type="term" value="F:RNA helicase activity"/>
    <property type="evidence" value="ECO:0007669"/>
    <property type="project" value="UniProtKB-EC"/>
</dbReference>
<evidence type="ECO:0000256" key="4">
    <source>
        <dbReference type="ARBA" id="ARBA00022840"/>
    </source>
</evidence>
<dbReference type="CDD" id="cd17946">
    <property type="entry name" value="DEADc_DDX24"/>
    <property type="match status" value="1"/>
</dbReference>
<gene>
    <name evidence="13" type="ORF">V1264_023808</name>
</gene>
<feature type="compositionally biased region" description="Basic residues" evidence="9">
    <location>
        <begin position="119"/>
        <end position="128"/>
    </location>
</feature>
<keyword evidence="2 7" id="KW-0378">Hydrolase</keyword>
<dbReference type="GO" id="GO:0005524">
    <property type="term" value="F:ATP binding"/>
    <property type="evidence" value="ECO:0007669"/>
    <property type="project" value="UniProtKB-UniRule"/>
</dbReference>
<dbReference type="SMART" id="SM00490">
    <property type="entry name" value="HELICc"/>
    <property type="match status" value="1"/>
</dbReference>
<dbReference type="PROSITE" id="PS00039">
    <property type="entry name" value="DEAD_ATP_HELICASE"/>
    <property type="match status" value="1"/>
</dbReference>
<evidence type="ECO:0000259" key="11">
    <source>
        <dbReference type="PROSITE" id="PS51194"/>
    </source>
</evidence>
<evidence type="ECO:0000313" key="13">
    <source>
        <dbReference type="EMBL" id="KAK7100947.1"/>
    </source>
</evidence>
<evidence type="ECO:0000256" key="8">
    <source>
        <dbReference type="RuleBase" id="RU365068"/>
    </source>
</evidence>
<dbReference type="InterPro" id="IPR011545">
    <property type="entry name" value="DEAD/DEAH_box_helicase_dom"/>
</dbReference>